<dbReference type="GO" id="GO:0004022">
    <property type="term" value="F:alcohol dehydrogenase (NAD+) activity"/>
    <property type="evidence" value="ECO:0007669"/>
    <property type="project" value="UniProtKB-UniRule"/>
</dbReference>
<dbReference type="InterPro" id="IPR015590">
    <property type="entry name" value="Aldehyde_DH_dom"/>
</dbReference>
<dbReference type="InterPro" id="IPR001670">
    <property type="entry name" value="ADH_Fe/GldA"/>
</dbReference>
<dbReference type="EMBL" id="AWEX01000117">
    <property type="protein sequence ID" value="KED03344.1"/>
    <property type="molecule type" value="Genomic_DNA"/>
</dbReference>
<dbReference type="Pfam" id="PF25137">
    <property type="entry name" value="ADH_Fe_C"/>
    <property type="match status" value="1"/>
</dbReference>
<evidence type="ECO:0000256" key="4">
    <source>
        <dbReference type="ARBA" id="ARBA00023026"/>
    </source>
</evidence>
<dbReference type="InterPro" id="IPR018211">
    <property type="entry name" value="ADH_Fe_CS"/>
</dbReference>
<reference evidence="16 17" key="1">
    <citation type="journal article" date="2014" name="Int. J. Syst. Evol. Microbiol.">
        <title>Phylogenomics and the dynamic genome evolution of the genus Streptococcus.</title>
        <authorList>
            <consortium name="The Broad Institute Genome Sequencing Platform"/>
            <person name="Richards V.P."/>
            <person name="Palmer S.R."/>
            <person name="Pavinski Bitar P.D."/>
            <person name="Qin X."/>
            <person name="Weinstock G.M."/>
            <person name="Highlander S.K."/>
            <person name="Town C.D."/>
            <person name="Burne R.A."/>
            <person name="Stanhope M.J."/>
        </authorList>
    </citation>
    <scope>NUCLEOTIDE SEQUENCE [LARGE SCALE GENOMIC DNA]</scope>
    <source>
        <strain evidence="16 17">CECT 5772</strain>
    </source>
</reference>
<evidence type="ECO:0000259" key="15">
    <source>
        <dbReference type="Pfam" id="PF25137"/>
    </source>
</evidence>
<evidence type="ECO:0000256" key="3">
    <source>
        <dbReference type="ARBA" id="ARBA00023004"/>
    </source>
</evidence>
<evidence type="ECO:0000256" key="11">
    <source>
        <dbReference type="ARBA" id="ARBA00074764"/>
    </source>
</evidence>
<dbReference type="CDD" id="cd07122">
    <property type="entry name" value="ALDH_F20_ACDH"/>
    <property type="match status" value="1"/>
</dbReference>
<accession>A0A922NRS0</accession>
<keyword evidence="4" id="KW-0843">Virulence</keyword>
<dbReference type="Pfam" id="PF00465">
    <property type="entry name" value="Fe-ADH"/>
    <property type="match status" value="1"/>
</dbReference>
<dbReference type="InterPro" id="IPR016163">
    <property type="entry name" value="Ald_DH_C"/>
</dbReference>
<evidence type="ECO:0000313" key="16">
    <source>
        <dbReference type="EMBL" id="KED03344.1"/>
    </source>
</evidence>
<dbReference type="GO" id="GO:0015976">
    <property type="term" value="P:carbon utilization"/>
    <property type="evidence" value="ECO:0007669"/>
    <property type="project" value="InterPro"/>
</dbReference>
<keyword evidence="3" id="KW-0408">Iron</keyword>
<evidence type="ECO:0000259" key="14">
    <source>
        <dbReference type="Pfam" id="PF00465"/>
    </source>
</evidence>
<evidence type="ECO:0000256" key="7">
    <source>
        <dbReference type="ARBA" id="ARBA00035641"/>
    </source>
</evidence>
<evidence type="ECO:0000256" key="12">
    <source>
        <dbReference type="PIRNR" id="PIRNR000111"/>
    </source>
</evidence>
<evidence type="ECO:0000256" key="1">
    <source>
        <dbReference type="ARBA" id="ARBA00001954"/>
    </source>
</evidence>
<name>A0A922NRS0_9STRE</name>
<feature type="domain" description="Alcohol dehydrogenase iron-type/glycerol dehydrogenase GldA" evidence="14">
    <location>
        <begin position="470"/>
        <end position="648"/>
    </location>
</feature>
<dbReference type="Gene3D" id="3.40.605.10">
    <property type="entry name" value="Aldehyde Dehydrogenase, Chain A, domain 1"/>
    <property type="match status" value="1"/>
</dbReference>
<dbReference type="InterPro" id="IPR016162">
    <property type="entry name" value="Ald_DH_N"/>
</dbReference>
<dbReference type="NCBIfam" id="NF010378">
    <property type="entry name" value="PRK13805.1"/>
    <property type="match status" value="1"/>
</dbReference>
<evidence type="ECO:0000256" key="8">
    <source>
        <dbReference type="ARBA" id="ARBA00035645"/>
    </source>
</evidence>
<comment type="similarity">
    <text evidence="7 12">In the N-terminal section; belongs to the aldehyde dehydrogenase family.</text>
</comment>
<dbReference type="FunFam" id="3.40.50.1970:FF:000002">
    <property type="entry name" value="Aldehyde-alcohol dehydrogenase"/>
    <property type="match status" value="1"/>
</dbReference>
<sequence>MTEKNSTVETTTVAATIDALVQKGLVALDKMRQLTQEQVDYIVAKASVAALDAHGELAKHAYEETGRGVFEDKATKNLFACEHVVNNMRHQKTVGIIEEDDVTGLTLIAEPVGVICGITPTTNPTSTAIFKSLISLKTRNPIIFAFHPSAQESSAHAARIVRDAAIAAGAPEDCVQWIETPSLEATNALMNHDGIATILATGGNAMVKAAYSCGKPALGVGAGNVPAYVEKSANIRQAAHDIVMSKSFDNGMVCASEQAVIIDKEIYDEFVSEFKSYHTYFVNKKEKALLEEFCFGAKANSKNCAGAKLNPNIVGKPAAWIAEQAGFTVPEGTNILAAECKEVSENEPLTREKLSPVIAVLKAESRTDGVEKARQMVEFNGLGHSAAIHTADADLAKEFGTKIRAIRVIWNSPSTFGGIGDVYNAFLPSLTLGCGSYGRNSVGDNVSAVNLLNIKKVGRRRNNMQWFKVPSKTYFERDSIQYLQKCRDVERVMIVTDHAMVELGFLDRIIEQLDLRRNKVVYQIFADVEPDPDITTVMKGTELMRTFKPDTIIALGGGSPMDAAKVMWLFYEQPEVDFHDLVQKFMDIRKRAFKFPELGKKTKFVAIPTTSGTGSEVTPFAVISDKANNRKYPIADYSLTPTVAIVDPALVLTVPGFIAADTGMDVLTHATEAYVSQMANDFTDGLALQAIKIVFENLEKSVKEADFESREKMHNASTMAGMAFANAFLGISHSMAHKIGAQFHTVHGRTNAILLPYVIRYNGTRPAKTATWPKYNYYRADEKYQDIAKLLGLPASTPEEGVESYAKAVYDLGCRLGIKMNFRDQGIDEEEWKAHTRELAYLAYEDQCSPANPRLPMVEHMEEIMNDAYYGYAERPGRRK</sequence>
<dbReference type="GO" id="GO:0046872">
    <property type="term" value="F:metal ion binding"/>
    <property type="evidence" value="ECO:0007669"/>
    <property type="project" value="InterPro"/>
</dbReference>
<feature type="domain" description="Fe-containing alcohol dehydrogenase-like C-terminal" evidence="15">
    <location>
        <begin position="660"/>
        <end position="869"/>
    </location>
</feature>
<keyword evidence="6" id="KW-0511">Multifunctional enzyme</keyword>
<dbReference type="PIRSF" id="PIRSF000111">
    <property type="entry name" value="ALDH_ADH"/>
    <property type="match status" value="1"/>
</dbReference>
<dbReference type="Gene3D" id="3.40.309.10">
    <property type="entry name" value="Aldehyde Dehydrogenase, Chain A, domain 2"/>
    <property type="match status" value="1"/>
</dbReference>
<dbReference type="SUPFAM" id="SSF53720">
    <property type="entry name" value="ALDH-like"/>
    <property type="match status" value="1"/>
</dbReference>
<evidence type="ECO:0000256" key="10">
    <source>
        <dbReference type="ARBA" id="ARBA00052923"/>
    </source>
</evidence>
<dbReference type="FunFam" id="3.40.309.10:FF:000007">
    <property type="entry name" value="Aldehyde-alcohol dehydrogenase"/>
    <property type="match status" value="1"/>
</dbReference>
<organism evidence="16 17">
    <name type="scientific">Streptococcus equi subsp. ruminatorum CECT 5772</name>
    <dbReference type="NCBI Taxonomy" id="1051981"/>
    <lineage>
        <taxon>Bacteria</taxon>
        <taxon>Bacillati</taxon>
        <taxon>Bacillota</taxon>
        <taxon>Bacilli</taxon>
        <taxon>Lactobacillales</taxon>
        <taxon>Streptococcaceae</taxon>
        <taxon>Streptococcus</taxon>
    </lineage>
</organism>
<dbReference type="PROSITE" id="PS00060">
    <property type="entry name" value="ADH_IRON_2"/>
    <property type="match status" value="1"/>
</dbReference>
<evidence type="ECO:0000256" key="5">
    <source>
        <dbReference type="ARBA" id="ARBA00023027"/>
    </source>
</evidence>
<dbReference type="InterPro" id="IPR012079">
    <property type="entry name" value="Bifunc_Ald-ADH"/>
</dbReference>
<dbReference type="InterPro" id="IPR039697">
    <property type="entry name" value="Alcohol_dehydrogenase_Fe"/>
</dbReference>
<dbReference type="Gene3D" id="3.40.50.1970">
    <property type="match status" value="1"/>
</dbReference>
<dbReference type="AlphaFoldDB" id="A0A922NRS0"/>
<dbReference type="InterPro" id="IPR056798">
    <property type="entry name" value="ADH_Fe_C"/>
</dbReference>
<comment type="catalytic activity">
    <reaction evidence="10">
        <text>ethanol + NAD(+) = acetaldehyde + NADH + H(+)</text>
        <dbReference type="Rhea" id="RHEA:25290"/>
        <dbReference type="ChEBI" id="CHEBI:15343"/>
        <dbReference type="ChEBI" id="CHEBI:15378"/>
        <dbReference type="ChEBI" id="CHEBI:16236"/>
        <dbReference type="ChEBI" id="CHEBI:57540"/>
        <dbReference type="ChEBI" id="CHEBI:57945"/>
        <dbReference type="EC" id="1.1.1.1"/>
    </reaction>
</comment>
<keyword evidence="5" id="KW-0520">NAD</keyword>
<evidence type="ECO:0000259" key="13">
    <source>
        <dbReference type="Pfam" id="PF00171"/>
    </source>
</evidence>
<dbReference type="PANTHER" id="PTHR11496">
    <property type="entry name" value="ALCOHOL DEHYDROGENASE"/>
    <property type="match status" value="1"/>
</dbReference>
<dbReference type="CDD" id="cd08178">
    <property type="entry name" value="AAD_C"/>
    <property type="match status" value="1"/>
</dbReference>
<comment type="caution">
    <text evidence="16">The sequence shown here is derived from an EMBL/GenBank/DDBJ whole genome shotgun (WGS) entry which is preliminary data.</text>
</comment>
<dbReference type="GO" id="GO:0006066">
    <property type="term" value="P:alcohol metabolic process"/>
    <property type="evidence" value="ECO:0007669"/>
    <property type="project" value="InterPro"/>
</dbReference>
<evidence type="ECO:0000256" key="9">
    <source>
        <dbReference type="ARBA" id="ARBA00049194"/>
    </source>
</evidence>
<dbReference type="RefSeq" id="WP_037582392.1">
    <property type="nucleotide sequence ID" value="NZ_AWEX01000117.1"/>
</dbReference>
<dbReference type="PANTHER" id="PTHR11496:SF83">
    <property type="entry name" value="HYDROXYACID-OXOACID TRANSHYDROGENASE, MITOCHONDRIAL"/>
    <property type="match status" value="1"/>
</dbReference>
<dbReference type="PROSITE" id="PS00913">
    <property type="entry name" value="ADH_IRON_1"/>
    <property type="match status" value="1"/>
</dbReference>
<protein>
    <recommendedName>
        <fullName evidence="11 12">Aldehyde-alcohol dehydrogenase</fullName>
    </recommendedName>
</protein>
<gene>
    <name evidence="16" type="ORF">CECT5772_11133</name>
</gene>
<dbReference type="FunFam" id="1.20.1090.10:FF:000001">
    <property type="entry name" value="Aldehyde-alcohol dehydrogenase"/>
    <property type="match status" value="1"/>
</dbReference>
<dbReference type="InterPro" id="IPR034789">
    <property type="entry name" value="AAD_C"/>
</dbReference>
<comment type="cofactor">
    <cofactor evidence="1">
        <name>Fe(2+)</name>
        <dbReference type="ChEBI" id="CHEBI:29033"/>
    </cofactor>
</comment>
<dbReference type="GO" id="GO:0004029">
    <property type="term" value="F:aldehyde dehydrogenase (NAD+) activity"/>
    <property type="evidence" value="ECO:0007669"/>
    <property type="project" value="UniProtKB-EC"/>
</dbReference>
<comment type="similarity">
    <text evidence="8 12">In the C-terminal section; belongs to the iron-containing alcohol dehydrogenase family.</text>
</comment>
<dbReference type="Pfam" id="PF00171">
    <property type="entry name" value="Aldedh"/>
    <property type="match status" value="1"/>
</dbReference>
<evidence type="ECO:0000256" key="6">
    <source>
        <dbReference type="ARBA" id="ARBA00023268"/>
    </source>
</evidence>
<dbReference type="GO" id="GO:0008774">
    <property type="term" value="F:acetaldehyde dehydrogenase (acetylating) activity"/>
    <property type="evidence" value="ECO:0007669"/>
    <property type="project" value="UniProtKB-UniRule"/>
</dbReference>
<evidence type="ECO:0000313" key="17">
    <source>
        <dbReference type="Proteomes" id="UP000028704"/>
    </source>
</evidence>
<proteinExistence type="inferred from homology"/>
<dbReference type="Gene3D" id="1.20.1090.10">
    <property type="entry name" value="Dehydroquinate synthase-like - alpha domain"/>
    <property type="match status" value="1"/>
</dbReference>
<evidence type="ECO:0000256" key="2">
    <source>
        <dbReference type="ARBA" id="ARBA00023002"/>
    </source>
</evidence>
<dbReference type="SUPFAM" id="SSF56796">
    <property type="entry name" value="Dehydroquinate synthase-like"/>
    <property type="match status" value="1"/>
</dbReference>
<feature type="domain" description="Aldehyde dehydrogenase" evidence="13">
    <location>
        <begin position="14"/>
        <end position="416"/>
    </location>
</feature>
<dbReference type="Proteomes" id="UP000028704">
    <property type="component" value="Unassembled WGS sequence"/>
</dbReference>
<keyword evidence="2 12" id="KW-0560">Oxidoreductase</keyword>
<comment type="catalytic activity">
    <reaction evidence="9">
        <text>an aldehyde + NAD(+) + H2O = a carboxylate + NADH + 2 H(+)</text>
        <dbReference type="Rhea" id="RHEA:16185"/>
        <dbReference type="ChEBI" id="CHEBI:15377"/>
        <dbReference type="ChEBI" id="CHEBI:15378"/>
        <dbReference type="ChEBI" id="CHEBI:17478"/>
        <dbReference type="ChEBI" id="CHEBI:29067"/>
        <dbReference type="ChEBI" id="CHEBI:57540"/>
        <dbReference type="ChEBI" id="CHEBI:57945"/>
        <dbReference type="EC" id="1.2.1.3"/>
    </reaction>
</comment>
<dbReference type="InterPro" id="IPR016161">
    <property type="entry name" value="Ald_DH/histidinol_DH"/>
</dbReference>